<dbReference type="SFLD" id="SFLDG01168">
    <property type="entry name" value="Ferric_reductase_subgroup_(FRE"/>
    <property type="match status" value="1"/>
</dbReference>
<feature type="transmembrane region" description="Helical" evidence="6">
    <location>
        <begin position="362"/>
        <end position="380"/>
    </location>
</feature>
<keyword evidence="4" id="KW-0560">Oxidoreductase</keyword>
<feature type="transmembrane region" description="Helical" evidence="6">
    <location>
        <begin position="246"/>
        <end position="270"/>
    </location>
</feature>
<name>A0A7S1ZET5_9STRA</name>
<keyword evidence="2 6" id="KW-0812">Transmembrane</keyword>
<dbReference type="InterPro" id="IPR017938">
    <property type="entry name" value="Riboflavin_synthase-like_b-brl"/>
</dbReference>
<dbReference type="PANTHER" id="PTHR11972:SF193">
    <property type="entry name" value="FAD-BINDING FR-TYPE DOMAIN-CONTAINING PROTEIN"/>
    <property type="match status" value="1"/>
</dbReference>
<dbReference type="EMBL" id="HBGN01022736">
    <property type="protein sequence ID" value="CAD9336877.1"/>
    <property type="molecule type" value="Transcribed_RNA"/>
</dbReference>
<feature type="transmembrane region" description="Helical" evidence="6">
    <location>
        <begin position="301"/>
        <end position="324"/>
    </location>
</feature>
<evidence type="ECO:0000256" key="3">
    <source>
        <dbReference type="ARBA" id="ARBA00022989"/>
    </source>
</evidence>
<dbReference type="SUPFAM" id="SSF52343">
    <property type="entry name" value="Ferredoxin reductase-like, C-terminal NADP-linked domain"/>
    <property type="match status" value="1"/>
</dbReference>
<dbReference type="SFLD" id="SFLDS00052">
    <property type="entry name" value="Ferric_Reductase_Domain"/>
    <property type="match status" value="1"/>
</dbReference>
<feature type="transmembrane region" description="Helical" evidence="6">
    <location>
        <begin position="82"/>
        <end position="101"/>
    </location>
</feature>
<dbReference type="Pfam" id="PF08030">
    <property type="entry name" value="NAD_binding_6"/>
    <property type="match status" value="1"/>
</dbReference>
<evidence type="ECO:0000256" key="4">
    <source>
        <dbReference type="ARBA" id="ARBA00023002"/>
    </source>
</evidence>
<feature type="transmembrane region" description="Helical" evidence="6">
    <location>
        <begin position="619"/>
        <end position="641"/>
    </location>
</feature>
<evidence type="ECO:0000313" key="8">
    <source>
        <dbReference type="EMBL" id="CAD9336877.1"/>
    </source>
</evidence>
<dbReference type="Gene3D" id="3.40.50.80">
    <property type="entry name" value="Nucleotide-binding domain of ferredoxin-NADP reductase (FNR) module"/>
    <property type="match status" value="1"/>
</dbReference>
<dbReference type="InterPro" id="IPR039261">
    <property type="entry name" value="FNR_nucleotide-bd"/>
</dbReference>
<dbReference type="InterPro" id="IPR050369">
    <property type="entry name" value="RBOH/FRE"/>
</dbReference>
<dbReference type="InterPro" id="IPR013112">
    <property type="entry name" value="FAD-bd_8"/>
</dbReference>
<feature type="domain" description="FAD-binding FR-type" evidence="7">
    <location>
        <begin position="380"/>
        <end position="491"/>
    </location>
</feature>
<dbReference type="PANTHER" id="PTHR11972">
    <property type="entry name" value="NADPH OXIDASE"/>
    <property type="match status" value="1"/>
</dbReference>
<evidence type="ECO:0000259" key="7">
    <source>
        <dbReference type="PROSITE" id="PS51384"/>
    </source>
</evidence>
<comment type="subcellular location">
    <subcellularLocation>
        <location evidence="1">Membrane</location>
        <topology evidence="1">Multi-pass membrane protein</topology>
    </subcellularLocation>
</comment>
<dbReference type="Pfam" id="PF08022">
    <property type="entry name" value="FAD_binding_8"/>
    <property type="match status" value="1"/>
</dbReference>
<feature type="transmembrane region" description="Helical" evidence="6">
    <location>
        <begin position="168"/>
        <end position="184"/>
    </location>
</feature>
<dbReference type="Pfam" id="PF01794">
    <property type="entry name" value="Ferric_reduct"/>
    <property type="match status" value="1"/>
</dbReference>
<protein>
    <recommendedName>
        <fullName evidence="7">FAD-binding FR-type domain-containing protein</fullName>
    </recommendedName>
</protein>
<feature type="transmembrane region" description="Helical" evidence="6">
    <location>
        <begin position="331"/>
        <end position="350"/>
    </location>
</feature>
<feature type="transmembrane region" description="Helical" evidence="6">
    <location>
        <begin position="653"/>
        <end position="674"/>
    </location>
</feature>
<sequence length="777" mass="88200">MGKYSTNCPERVEDIASSNYDSYGSIKTESMWTRGDHGEKSEFVRLVTSDVKLVNSDDDNLVVQRDEHDVIRACPLGYVRNFVSYVIAVGAIVVYCRRVALGNYEKHTYPLLVATSVCSLLYTSNTSQLQLGRKLVRRISNVFGCESKNSSLQKLSFCKRGGDPNMDLVNILLVLIPITVYAVTKVCGHMSENDFDINRIPHKHIANDFGKISAFAMSAFLVPVARHSILLKCLGLDPRHGLRVHIFSGYIAVVTGLIHGLYWISIWAFIEKKEFWDIFPSSKCWSQNGLIEGHGNCSKQFVNLTGVICGLCFVGLSVTSLWWIRRNYYRFFYICHVVFSALLLYGLLMHYRKMVLYLSPSLVYYFSSCIPALLQAYVSWMKEGSRITDIVHIPGSRGCVELSLQLDQRQRLEESLFGKYVRICVPDISKVWHPFTVYNNRDDPNNIKLTFRCTGPFTRKLSKRLSLSKSSSEILTPEIIVDGYHGVDDRLSKAIDHEKVVIVAGGVGIVSYISLLNSLCSATRSTGCSESPFRIKSLVIHWICRDEGLIRHFLNHYLKFENEEFRNVSFQMFIHHTSESSNGNTYAEEWTDHQELSSRGKPLVPYFLSGGHAKLMKNVVTATVFSLLTWGNFRIISYYYNNVQNKAGVLTRTYVLAAIFFYSAVISAFGFVVLHMMSWHSEDSAIQMEKRENFKKDFSSVMSTDTSLDDLSSLEELEKQSKACEIQHLKGRPNFERDTFNAPDTGVFVCGPASLLQLVRDCCISGKCAMYQEEFEM</sequence>
<reference evidence="8" key="1">
    <citation type="submission" date="2021-01" db="EMBL/GenBank/DDBJ databases">
        <authorList>
            <person name="Corre E."/>
            <person name="Pelletier E."/>
            <person name="Niang G."/>
            <person name="Scheremetjew M."/>
            <person name="Finn R."/>
            <person name="Kale V."/>
            <person name="Holt S."/>
            <person name="Cochrane G."/>
            <person name="Meng A."/>
            <person name="Brown T."/>
            <person name="Cohen L."/>
        </authorList>
    </citation>
    <scope>NUCLEOTIDE SEQUENCE</scope>
    <source>
        <strain evidence="8">Pop2</strain>
    </source>
</reference>
<evidence type="ECO:0000256" key="6">
    <source>
        <dbReference type="SAM" id="Phobius"/>
    </source>
</evidence>
<dbReference type="PROSITE" id="PS51384">
    <property type="entry name" value="FAD_FR"/>
    <property type="match status" value="1"/>
</dbReference>
<dbReference type="GO" id="GO:0005886">
    <property type="term" value="C:plasma membrane"/>
    <property type="evidence" value="ECO:0007669"/>
    <property type="project" value="TreeGrafter"/>
</dbReference>
<keyword evidence="5 6" id="KW-0472">Membrane</keyword>
<gene>
    <name evidence="8" type="ORF">DBRI1063_LOCUS14498</name>
</gene>
<accession>A0A7S1ZET5</accession>
<proteinExistence type="predicted"/>
<dbReference type="InterPro" id="IPR017927">
    <property type="entry name" value="FAD-bd_FR_type"/>
</dbReference>
<evidence type="ECO:0000256" key="2">
    <source>
        <dbReference type="ARBA" id="ARBA00022692"/>
    </source>
</evidence>
<keyword evidence="3 6" id="KW-1133">Transmembrane helix</keyword>
<dbReference type="InterPro" id="IPR013121">
    <property type="entry name" value="Fe_red_NAD-bd_6"/>
</dbReference>
<dbReference type="GO" id="GO:0016491">
    <property type="term" value="F:oxidoreductase activity"/>
    <property type="evidence" value="ECO:0007669"/>
    <property type="project" value="UniProtKB-KW"/>
</dbReference>
<organism evidence="8">
    <name type="scientific">Ditylum brightwellii</name>
    <dbReference type="NCBI Taxonomy" id="49249"/>
    <lineage>
        <taxon>Eukaryota</taxon>
        <taxon>Sar</taxon>
        <taxon>Stramenopiles</taxon>
        <taxon>Ochrophyta</taxon>
        <taxon>Bacillariophyta</taxon>
        <taxon>Mediophyceae</taxon>
        <taxon>Lithodesmiophycidae</taxon>
        <taxon>Lithodesmiales</taxon>
        <taxon>Lithodesmiaceae</taxon>
        <taxon>Ditylum</taxon>
    </lineage>
</organism>
<evidence type="ECO:0000256" key="1">
    <source>
        <dbReference type="ARBA" id="ARBA00004141"/>
    </source>
</evidence>
<dbReference type="SUPFAM" id="SSF63380">
    <property type="entry name" value="Riboflavin synthase domain-like"/>
    <property type="match status" value="1"/>
</dbReference>
<feature type="transmembrane region" description="Helical" evidence="6">
    <location>
        <begin position="204"/>
        <end position="225"/>
    </location>
</feature>
<dbReference type="InterPro" id="IPR013130">
    <property type="entry name" value="Fe3_Rdtase_TM_dom"/>
</dbReference>
<evidence type="ECO:0000256" key="5">
    <source>
        <dbReference type="ARBA" id="ARBA00023136"/>
    </source>
</evidence>
<dbReference type="AlphaFoldDB" id="A0A7S1ZET5"/>